<protein>
    <recommendedName>
        <fullName evidence="7">Major facilitator superfamily (MFS) profile domain-containing protein</fullName>
    </recommendedName>
</protein>
<dbReference type="Gene3D" id="1.20.1250.20">
    <property type="entry name" value="MFS general substrate transporter like domains"/>
    <property type="match status" value="1"/>
</dbReference>
<sequence length="520" mass="56639">MDAKQNEESSHEEVIDHTQVLPTDQKWWNWRVLMNLTIVGFALGLYGYDNAFTSPLVSLPLFVNKYQGLGFDGLPVFTARNLDLVITVPIVGAALGAFSAIPIQNYLGRKGGFLVAYATMCIPGSILQLFAPNLGALVVGRFWNYFGISILTNIAPIYLSELVPANVRARAVGFAIAGSGAVSVIATVVVWGSAKILDHRQYIIPLAIQAALPVLLLVLSCFLTESPIWLLSKGRTDAAKASLTALRGGNSFLAEAELSIATVALRSTSEKKTAFKFWEILNLANLERTMSSAALLCLSQVGGQILVGTYSTVILVQSGVSDPFKITIIIFLMQFVGTLLGPFLLDRFGRRTVALPGYVLLFLLDLAAGIIACVGLKTRPEQLALAALCIIFAFVNSISFQSIIYVLPTEIPTAHLREPSMTWTLFWSYVTAIITTFAIPQLTSADAGNLGAKAFLVFGGFMLITIVWSYFYLPETAKRTLAEIDELYERKVPKRHWASYKIEMTESEAKSASQNAGVTD</sequence>
<feature type="transmembrane region" description="Helical" evidence="6">
    <location>
        <begin position="326"/>
        <end position="345"/>
    </location>
</feature>
<dbReference type="InterPro" id="IPR005828">
    <property type="entry name" value="MFS_sugar_transport-like"/>
</dbReference>
<keyword evidence="9" id="KW-1185">Reference proteome</keyword>
<dbReference type="EMBL" id="LVVK01000007">
    <property type="protein sequence ID" value="OPB44523.1"/>
    <property type="molecule type" value="Genomic_DNA"/>
</dbReference>
<dbReference type="InterPro" id="IPR050360">
    <property type="entry name" value="MFS_Sugar_Transporters"/>
</dbReference>
<reference evidence="8 9" key="1">
    <citation type="submission" date="2016-04" db="EMBL/GenBank/DDBJ databases">
        <title>Multiple horizontal gene transfer events from other fungi enriched the ability of the initially mycotrophic fungus Trichoderma (Ascomycota) to feed on dead plant biomass.</title>
        <authorList>
            <person name="Atanasova L."/>
            <person name="Chenthamara K."/>
            <person name="Zhang J."/>
            <person name="Grujic M."/>
            <person name="Henrissat B."/>
            <person name="Kuo A."/>
            <person name="Aertz A."/>
            <person name="Salamov A."/>
            <person name="Lipzen A."/>
            <person name="Labutti K."/>
            <person name="Barry K."/>
            <person name="Miao Y."/>
            <person name="Rahimi M.J."/>
            <person name="Shen Q."/>
            <person name="Grigoriev I.V."/>
            <person name="Kubicek C.P."/>
            <person name="Druzhinina I.S."/>
        </authorList>
    </citation>
    <scope>NUCLEOTIDE SEQUENCE [LARGE SCALE GENOMIC DNA]</scope>
    <source>
        <strain evidence="8 9">NJAU 4742</strain>
    </source>
</reference>
<evidence type="ECO:0000259" key="7">
    <source>
        <dbReference type="PROSITE" id="PS50850"/>
    </source>
</evidence>
<feature type="transmembrane region" description="Helical" evidence="6">
    <location>
        <begin position="203"/>
        <end position="223"/>
    </location>
</feature>
<keyword evidence="5 6" id="KW-0472">Membrane</keyword>
<evidence type="ECO:0000313" key="8">
    <source>
        <dbReference type="EMBL" id="OPB44523.1"/>
    </source>
</evidence>
<feature type="transmembrane region" description="Helical" evidence="6">
    <location>
        <begin position="454"/>
        <end position="473"/>
    </location>
</feature>
<feature type="transmembrane region" description="Helical" evidence="6">
    <location>
        <begin position="28"/>
        <end position="48"/>
    </location>
</feature>
<organism evidence="8 9">
    <name type="scientific">Trichoderma guizhouense</name>
    <dbReference type="NCBI Taxonomy" id="1491466"/>
    <lineage>
        <taxon>Eukaryota</taxon>
        <taxon>Fungi</taxon>
        <taxon>Dikarya</taxon>
        <taxon>Ascomycota</taxon>
        <taxon>Pezizomycotina</taxon>
        <taxon>Sordariomycetes</taxon>
        <taxon>Hypocreomycetidae</taxon>
        <taxon>Hypocreales</taxon>
        <taxon>Hypocreaceae</taxon>
        <taxon>Trichoderma</taxon>
    </lineage>
</organism>
<dbReference type="GO" id="GO:0016020">
    <property type="term" value="C:membrane"/>
    <property type="evidence" value="ECO:0007669"/>
    <property type="project" value="UniProtKB-SubCell"/>
</dbReference>
<evidence type="ECO:0000256" key="5">
    <source>
        <dbReference type="ARBA" id="ARBA00023136"/>
    </source>
</evidence>
<feature type="transmembrane region" description="Helical" evidence="6">
    <location>
        <begin position="420"/>
        <end position="442"/>
    </location>
</feature>
<evidence type="ECO:0000256" key="6">
    <source>
        <dbReference type="SAM" id="Phobius"/>
    </source>
</evidence>
<comment type="similarity">
    <text evidence="2">Belongs to the major facilitator superfamily. Sugar transporter (TC 2.A.1.1) family.</text>
</comment>
<feature type="transmembrane region" description="Helical" evidence="6">
    <location>
        <begin position="113"/>
        <end position="130"/>
    </location>
</feature>
<feature type="transmembrane region" description="Helical" evidence="6">
    <location>
        <begin position="357"/>
        <end position="377"/>
    </location>
</feature>
<feature type="transmembrane region" description="Helical" evidence="6">
    <location>
        <begin position="142"/>
        <end position="159"/>
    </location>
</feature>
<evidence type="ECO:0000256" key="1">
    <source>
        <dbReference type="ARBA" id="ARBA00004141"/>
    </source>
</evidence>
<feature type="domain" description="Major facilitator superfamily (MFS) profile" evidence="7">
    <location>
        <begin position="35"/>
        <end position="477"/>
    </location>
</feature>
<dbReference type="Proteomes" id="UP000191004">
    <property type="component" value="Unassembled WGS sequence"/>
</dbReference>
<dbReference type="InterPro" id="IPR036259">
    <property type="entry name" value="MFS_trans_sf"/>
</dbReference>
<proteinExistence type="inferred from homology"/>
<keyword evidence="3 6" id="KW-0812">Transmembrane</keyword>
<feature type="transmembrane region" description="Helical" evidence="6">
    <location>
        <begin position="293"/>
        <end position="314"/>
    </location>
</feature>
<accession>A0A1T3CTY3</accession>
<keyword evidence="4 6" id="KW-1133">Transmembrane helix</keyword>
<dbReference type="GO" id="GO:0005351">
    <property type="term" value="F:carbohydrate:proton symporter activity"/>
    <property type="evidence" value="ECO:0007669"/>
    <property type="project" value="TreeGrafter"/>
</dbReference>
<comment type="subcellular location">
    <subcellularLocation>
        <location evidence="1">Membrane</location>
        <topology evidence="1">Multi-pass membrane protein</topology>
    </subcellularLocation>
</comment>
<dbReference type="AlphaFoldDB" id="A0A1T3CTY3"/>
<feature type="transmembrane region" description="Helical" evidence="6">
    <location>
        <begin position="171"/>
        <end position="191"/>
    </location>
</feature>
<dbReference type="PANTHER" id="PTHR48022">
    <property type="entry name" value="PLASTIDIC GLUCOSE TRANSPORTER 4"/>
    <property type="match status" value="1"/>
</dbReference>
<dbReference type="FunFam" id="1.20.1250.20:FF:000078">
    <property type="entry name" value="MFS maltose transporter, putative"/>
    <property type="match status" value="1"/>
</dbReference>
<evidence type="ECO:0000256" key="3">
    <source>
        <dbReference type="ARBA" id="ARBA00022692"/>
    </source>
</evidence>
<name>A0A1T3CTY3_9HYPO</name>
<dbReference type="Pfam" id="PF00083">
    <property type="entry name" value="Sugar_tr"/>
    <property type="match status" value="1"/>
</dbReference>
<evidence type="ECO:0000256" key="4">
    <source>
        <dbReference type="ARBA" id="ARBA00022989"/>
    </source>
</evidence>
<comment type="caution">
    <text evidence="8">The sequence shown here is derived from an EMBL/GenBank/DDBJ whole genome shotgun (WGS) entry which is preliminary data.</text>
</comment>
<feature type="transmembrane region" description="Helical" evidence="6">
    <location>
        <begin position="383"/>
        <end position="408"/>
    </location>
</feature>
<dbReference type="PANTHER" id="PTHR48022:SF27">
    <property type="entry name" value="MAJOR FACILITATOR SUPERFAMILY (MFS) PROFILE DOMAIN-CONTAINING PROTEIN"/>
    <property type="match status" value="1"/>
</dbReference>
<dbReference type="SUPFAM" id="SSF103473">
    <property type="entry name" value="MFS general substrate transporter"/>
    <property type="match status" value="1"/>
</dbReference>
<evidence type="ECO:0000313" key="9">
    <source>
        <dbReference type="Proteomes" id="UP000191004"/>
    </source>
</evidence>
<dbReference type="InterPro" id="IPR020846">
    <property type="entry name" value="MFS_dom"/>
</dbReference>
<gene>
    <name evidence="8" type="ORF">A0O28_0028420</name>
</gene>
<dbReference type="OrthoDB" id="6612291at2759"/>
<dbReference type="PROSITE" id="PS50850">
    <property type="entry name" value="MFS"/>
    <property type="match status" value="1"/>
</dbReference>
<feature type="transmembrane region" description="Helical" evidence="6">
    <location>
        <begin position="84"/>
        <end position="101"/>
    </location>
</feature>
<evidence type="ECO:0000256" key="2">
    <source>
        <dbReference type="ARBA" id="ARBA00010992"/>
    </source>
</evidence>